<evidence type="ECO:0000313" key="3">
    <source>
        <dbReference type="Proteomes" id="UP000282759"/>
    </source>
</evidence>
<reference evidence="2 3" key="1">
    <citation type="submission" date="2019-01" db="EMBL/GenBank/DDBJ databases">
        <authorList>
            <person name="Chen W.-M."/>
        </authorList>
    </citation>
    <scope>NUCLEOTIDE SEQUENCE [LARGE SCALE GENOMIC DNA]</scope>
    <source>
        <strain evidence="2 3">YBJ-36</strain>
    </source>
</reference>
<dbReference type="RefSeq" id="WP_127704649.1">
    <property type="nucleotide sequence ID" value="NZ_SACK01000003.1"/>
</dbReference>
<accession>A0A437MTG1</accession>
<keyword evidence="3" id="KW-1185">Reference proteome</keyword>
<dbReference type="EMBL" id="SACK01000003">
    <property type="protein sequence ID" value="RVU00932.1"/>
    <property type="molecule type" value="Genomic_DNA"/>
</dbReference>
<protein>
    <submittedName>
        <fullName evidence="2">Lipopolysaccharide biosynthesis protein</fullName>
    </submittedName>
</protein>
<name>A0A437MTG1_9SPHI</name>
<keyword evidence="1" id="KW-0812">Transmembrane</keyword>
<proteinExistence type="predicted"/>
<dbReference type="Proteomes" id="UP000282759">
    <property type="component" value="Unassembled WGS sequence"/>
</dbReference>
<feature type="transmembrane region" description="Helical" evidence="1">
    <location>
        <begin position="326"/>
        <end position="346"/>
    </location>
</feature>
<organism evidence="2 3">
    <name type="scientific">Mucilaginibacter limnophilus</name>
    <dbReference type="NCBI Taxonomy" id="1932778"/>
    <lineage>
        <taxon>Bacteria</taxon>
        <taxon>Pseudomonadati</taxon>
        <taxon>Bacteroidota</taxon>
        <taxon>Sphingobacteriia</taxon>
        <taxon>Sphingobacteriales</taxon>
        <taxon>Sphingobacteriaceae</taxon>
        <taxon>Mucilaginibacter</taxon>
    </lineage>
</organism>
<keyword evidence="1" id="KW-0472">Membrane</keyword>
<keyword evidence="1" id="KW-1133">Transmembrane helix</keyword>
<dbReference type="PANTHER" id="PTHR32309">
    <property type="entry name" value="TYROSINE-PROTEIN KINASE"/>
    <property type="match status" value="1"/>
</dbReference>
<dbReference type="PANTHER" id="PTHR32309:SF31">
    <property type="entry name" value="CAPSULAR EXOPOLYSACCHARIDE FAMILY"/>
    <property type="match status" value="1"/>
</dbReference>
<feature type="transmembrane region" description="Helical" evidence="1">
    <location>
        <begin position="36"/>
        <end position="55"/>
    </location>
</feature>
<sequence>MIQTDQENKSSSNEVTLEDMVAKAKSYYNFLKRNRLKILLVGILCAAIGIGVAFIKKPKYIARITFGLHDEPTMGGGLSSLASQLNLLGGSNKGVYSGFNLLPFLTSRLMIQKTLLTEAEFQNGKKELLINYYLKKNKYYEKWDDEPLLHNLRYTATGKNSRLQDSVIGELYKTFKTKNLMIDRLDKKSTIIYMQFIDTDELFAKNFIEALAANATDFYIRSKTKKSADNLRRLQNQADSMRRVLDNALAGAASSTDAVPNANPLRQTLRVSAQKRMVDVEANKAALIEVNKSLQLAKITLNQDTPLIDFLDMPILPLEEVKLGKITGGILGFIAGIMLSVAYLTARKIFSMI</sequence>
<dbReference type="AlphaFoldDB" id="A0A437MTG1"/>
<evidence type="ECO:0000313" key="2">
    <source>
        <dbReference type="EMBL" id="RVU00932.1"/>
    </source>
</evidence>
<comment type="caution">
    <text evidence="2">The sequence shown here is derived from an EMBL/GenBank/DDBJ whole genome shotgun (WGS) entry which is preliminary data.</text>
</comment>
<gene>
    <name evidence="2" type="ORF">EOD41_09880</name>
</gene>
<dbReference type="OrthoDB" id="745212at2"/>
<dbReference type="InterPro" id="IPR050445">
    <property type="entry name" value="Bact_polysacc_biosynth/exp"/>
</dbReference>
<evidence type="ECO:0000256" key="1">
    <source>
        <dbReference type="SAM" id="Phobius"/>
    </source>
</evidence>